<dbReference type="GeneID" id="98124107"/>
<reference evidence="1 2" key="1">
    <citation type="journal article" date="2024" name="Commun. Biol.">
        <title>Comparative genomic analysis of thermophilic fungi reveals convergent evolutionary adaptations and gene losses.</title>
        <authorList>
            <person name="Steindorff A.S."/>
            <person name="Aguilar-Pontes M.V."/>
            <person name="Robinson A.J."/>
            <person name="Andreopoulos B."/>
            <person name="LaButti K."/>
            <person name="Kuo A."/>
            <person name="Mondo S."/>
            <person name="Riley R."/>
            <person name="Otillar R."/>
            <person name="Haridas S."/>
            <person name="Lipzen A."/>
            <person name="Grimwood J."/>
            <person name="Schmutz J."/>
            <person name="Clum A."/>
            <person name="Reid I.D."/>
            <person name="Moisan M.C."/>
            <person name="Butler G."/>
            <person name="Nguyen T.T.M."/>
            <person name="Dewar K."/>
            <person name="Conant G."/>
            <person name="Drula E."/>
            <person name="Henrissat B."/>
            <person name="Hansel C."/>
            <person name="Singer S."/>
            <person name="Hutchinson M.I."/>
            <person name="de Vries R.P."/>
            <person name="Natvig D.O."/>
            <person name="Powell A.J."/>
            <person name="Tsang A."/>
            <person name="Grigoriev I.V."/>
        </authorList>
    </citation>
    <scope>NUCLEOTIDE SEQUENCE [LARGE SCALE GENOMIC DNA]</scope>
    <source>
        <strain evidence="1 2">ATCC 22073</strain>
    </source>
</reference>
<organism evidence="1 2">
    <name type="scientific">Remersonia thermophila</name>
    <dbReference type="NCBI Taxonomy" id="72144"/>
    <lineage>
        <taxon>Eukaryota</taxon>
        <taxon>Fungi</taxon>
        <taxon>Dikarya</taxon>
        <taxon>Ascomycota</taxon>
        <taxon>Pezizomycotina</taxon>
        <taxon>Sordariomycetes</taxon>
        <taxon>Sordariomycetidae</taxon>
        <taxon>Sordariales</taxon>
        <taxon>Sordariales incertae sedis</taxon>
        <taxon>Remersonia</taxon>
    </lineage>
</organism>
<dbReference type="EMBL" id="JAZGUE010000003">
    <property type="protein sequence ID" value="KAL2268271.1"/>
    <property type="molecule type" value="Genomic_DNA"/>
</dbReference>
<keyword evidence="2" id="KW-1185">Reference proteome</keyword>
<accession>A0ABR4DD47</accession>
<dbReference type="RefSeq" id="XP_070866998.1">
    <property type="nucleotide sequence ID" value="XM_071009463.1"/>
</dbReference>
<gene>
    <name evidence="1" type="ORF">VTJ83DRAFT_3117</name>
</gene>
<dbReference type="Proteomes" id="UP001600064">
    <property type="component" value="Unassembled WGS sequence"/>
</dbReference>
<name>A0ABR4DD47_9PEZI</name>
<protein>
    <submittedName>
        <fullName evidence="1">Uncharacterized protein</fullName>
    </submittedName>
</protein>
<proteinExistence type="predicted"/>
<evidence type="ECO:0000313" key="1">
    <source>
        <dbReference type="EMBL" id="KAL2268271.1"/>
    </source>
</evidence>
<sequence>MTVLPCLLMGYNYHLPISDLFSLTRLSKCLLPATSIGGYSVSLLWFPISLNPFFNMLSSAALLPLLGSLVAALPVANPAPAPVLGEGIAARWEQTPTVTHIVDQPTVTVKPRYADPGLLDGLGQVRPTPTVSHTIDLPVIVRPDPEPSKKTRSVRRQAPTVTVTKVVTLEPVTIRPATTNQLGRRVQTVSTIVNLPTVTVTAEKGIAARKAPTVTKIVTLPTVTVKPGYAEKAARELESQ</sequence>
<comment type="caution">
    <text evidence="1">The sequence shown here is derived from an EMBL/GenBank/DDBJ whole genome shotgun (WGS) entry which is preliminary data.</text>
</comment>
<evidence type="ECO:0000313" key="2">
    <source>
        <dbReference type="Proteomes" id="UP001600064"/>
    </source>
</evidence>